<evidence type="ECO:0000256" key="2">
    <source>
        <dbReference type="ARBA" id="ARBA00022723"/>
    </source>
</evidence>
<dbReference type="PANTHER" id="PTHR31609">
    <property type="entry name" value="YDJC DEACETYLASE FAMILY MEMBER"/>
    <property type="match status" value="1"/>
</dbReference>
<dbReference type="RefSeq" id="WP_221005978.1">
    <property type="nucleotide sequence ID" value="NZ_CP081150.1"/>
</dbReference>
<sequence>MTLQERLGFSATDRILIVHADDIGMCEATVSAWRELHGVSNMSSASAMAPCPWFPAAVQAAQEAGDSADMGLHLTLNCEWRSHYRWGPITGRGNLAGLSDHIGYFYPLAVDTYQNARLDLVYEELAAQLHRAQQLGLELTHLDTHMMTALHPDIFKHVLRLSQEAKLPVLTPHYRDPSTLAEDSKMPLALCEQTSAQIAAAQQQINPIDAWAVLPFGQYLTNEERLLWADHVLKYYFAAPGVYSLIGHPAHDTPELRAIAPDWQTRVADYRLFASQGLRDLIAREGFHVIGMREIAALRSEVKHRQPAVLV</sequence>
<keyword evidence="4" id="KW-0460">Magnesium</keyword>
<dbReference type="SUPFAM" id="SSF88713">
    <property type="entry name" value="Glycoside hydrolase/deacetylase"/>
    <property type="match status" value="1"/>
</dbReference>
<proteinExistence type="predicted"/>
<accession>A0ABX8Z5J2</accession>
<evidence type="ECO:0000256" key="4">
    <source>
        <dbReference type="ARBA" id="ARBA00022842"/>
    </source>
</evidence>
<keyword evidence="7" id="KW-1185">Reference proteome</keyword>
<evidence type="ECO:0000256" key="1">
    <source>
        <dbReference type="ARBA" id="ARBA00001946"/>
    </source>
</evidence>
<name>A0ABX8Z5J2_9NEIS</name>
<dbReference type="InterPro" id="IPR011330">
    <property type="entry name" value="Glyco_hydro/deAcase_b/a-brl"/>
</dbReference>
<dbReference type="PANTHER" id="PTHR31609:SF1">
    <property type="entry name" value="CARBOHYDRATE DEACETYLASE"/>
    <property type="match status" value="1"/>
</dbReference>
<dbReference type="InterPro" id="IPR006879">
    <property type="entry name" value="YdjC-like"/>
</dbReference>
<keyword evidence="3" id="KW-0378">Hydrolase</keyword>
<organism evidence="6 7">
    <name type="scientific">Deefgea tanakiae</name>
    <dbReference type="NCBI Taxonomy" id="2865840"/>
    <lineage>
        <taxon>Bacteria</taxon>
        <taxon>Pseudomonadati</taxon>
        <taxon>Pseudomonadota</taxon>
        <taxon>Betaproteobacteria</taxon>
        <taxon>Neisseriales</taxon>
        <taxon>Chitinibacteraceae</taxon>
        <taxon>Deefgea</taxon>
    </lineage>
</organism>
<dbReference type="Pfam" id="PF04794">
    <property type="entry name" value="YdjC"/>
    <property type="match status" value="1"/>
</dbReference>
<protein>
    <submittedName>
        <fullName evidence="6">ChbG/HpnK family deacetylase</fullName>
    </submittedName>
</protein>
<evidence type="ECO:0000256" key="3">
    <source>
        <dbReference type="ARBA" id="ARBA00022801"/>
    </source>
</evidence>
<dbReference type="Proteomes" id="UP000825679">
    <property type="component" value="Chromosome"/>
</dbReference>
<evidence type="ECO:0000313" key="6">
    <source>
        <dbReference type="EMBL" id="QZA77597.1"/>
    </source>
</evidence>
<dbReference type="EMBL" id="CP081150">
    <property type="protein sequence ID" value="QZA77597.1"/>
    <property type="molecule type" value="Genomic_DNA"/>
</dbReference>
<keyword evidence="2" id="KW-0479">Metal-binding</keyword>
<evidence type="ECO:0000256" key="5">
    <source>
        <dbReference type="ARBA" id="ARBA00023277"/>
    </source>
</evidence>
<gene>
    <name evidence="6" type="ORF">K4H28_15175</name>
</gene>
<comment type="cofactor">
    <cofactor evidence="1">
        <name>Mg(2+)</name>
        <dbReference type="ChEBI" id="CHEBI:18420"/>
    </cofactor>
</comment>
<reference evidence="6 7" key="1">
    <citation type="submission" date="2021-08" db="EMBL/GenBank/DDBJ databases">
        <title>complete genome sequencing of Deefgea sp. D25.</title>
        <authorList>
            <person name="Bae J.-W."/>
            <person name="Gim D.-H."/>
        </authorList>
    </citation>
    <scope>NUCLEOTIDE SEQUENCE [LARGE SCALE GENOMIC DNA]</scope>
    <source>
        <strain evidence="6 7">D25</strain>
    </source>
</reference>
<evidence type="ECO:0000313" key="7">
    <source>
        <dbReference type="Proteomes" id="UP000825679"/>
    </source>
</evidence>
<keyword evidence="5" id="KW-0119">Carbohydrate metabolism</keyword>
<dbReference type="Gene3D" id="3.20.20.370">
    <property type="entry name" value="Glycoside hydrolase/deacetylase"/>
    <property type="match status" value="1"/>
</dbReference>